<dbReference type="Gene3D" id="1.10.1240.50">
    <property type="match status" value="1"/>
</dbReference>
<evidence type="ECO:0000259" key="1">
    <source>
        <dbReference type="Pfam" id="PF16793"/>
    </source>
</evidence>
<feature type="domain" description="RepB/MobA-like C-terminal" evidence="2">
    <location>
        <begin position="177"/>
        <end position="227"/>
    </location>
</feature>
<dbReference type="Pfam" id="PF22448">
    <property type="entry name" value="RepB_primase_C"/>
    <property type="match status" value="1"/>
</dbReference>
<protein>
    <submittedName>
        <fullName evidence="3">Uncharacterized protein</fullName>
    </submittedName>
</protein>
<dbReference type="AlphaFoldDB" id="A0A378MXR7"/>
<dbReference type="InterPro" id="IPR039459">
    <property type="entry name" value="RepB-like_DNA_primase_dom"/>
</dbReference>
<sequence length="238" mass="27676">MFRLIFDTHILNGKLSLFRVNCQIKSDLLHLNTVLNTLQCDYVLFSSEDNYQVIINLKKADYPKNEANFITMTLNKKFGDAKFSGANHYLRCASFFNKKSTNNNEKSVLVDFTNTKTEEDNKCYFDNLLSSYKNNNVKLEPLDIKIIDELGDDKAVIAQKEIQAEIALCKRIFKQLDWSAVDFRIVKRLYRKGFSENEIAVALVRFTDFEDRHCDSHDYLTRTITKAIQNYQQCSKAC</sequence>
<dbReference type="InterPro" id="IPR054366">
    <property type="entry name" value="RepB/MobA-like_C"/>
</dbReference>
<evidence type="ECO:0000313" key="3">
    <source>
        <dbReference type="EMBL" id="STY60992.1"/>
    </source>
</evidence>
<dbReference type="Gene3D" id="3.30.70.1790">
    <property type="entry name" value="RepB DNA-primase, N-terminal domain"/>
    <property type="match status" value="1"/>
</dbReference>
<feature type="domain" description="RepB-like DNA primase" evidence="1">
    <location>
        <begin position="42"/>
        <end position="110"/>
    </location>
</feature>
<organism evidence="3 4">
    <name type="scientific">Mannheimia haemolytica</name>
    <name type="common">Pasteurella haemolytica</name>
    <dbReference type="NCBI Taxonomy" id="75985"/>
    <lineage>
        <taxon>Bacteria</taxon>
        <taxon>Pseudomonadati</taxon>
        <taxon>Pseudomonadota</taxon>
        <taxon>Gammaproteobacteria</taxon>
        <taxon>Pasteurellales</taxon>
        <taxon>Pasteurellaceae</taxon>
        <taxon>Mannheimia</taxon>
    </lineage>
</organism>
<gene>
    <name evidence="3" type="ORF">NCTC10638_02199</name>
</gene>
<accession>A0A378MXR7</accession>
<evidence type="ECO:0000259" key="2">
    <source>
        <dbReference type="Pfam" id="PF22448"/>
    </source>
</evidence>
<name>A0A378MXR7_MANHA</name>
<dbReference type="EMBL" id="UGPN01000002">
    <property type="protein sequence ID" value="STY60992.1"/>
    <property type="molecule type" value="Genomic_DNA"/>
</dbReference>
<dbReference type="Pfam" id="PF16793">
    <property type="entry name" value="RepB_primase"/>
    <property type="match status" value="1"/>
</dbReference>
<dbReference type="Proteomes" id="UP000254802">
    <property type="component" value="Unassembled WGS sequence"/>
</dbReference>
<dbReference type="STRING" id="75985.WC39_09240"/>
<reference evidence="3 4" key="1">
    <citation type="submission" date="2018-06" db="EMBL/GenBank/DDBJ databases">
        <authorList>
            <consortium name="Pathogen Informatics"/>
            <person name="Doyle S."/>
        </authorList>
    </citation>
    <scope>NUCLEOTIDE SEQUENCE [LARGE SCALE GENOMIC DNA]</scope>
    <source>
        <strain evidence="3 4">NCTC10638</strain>
    </source>
</reference>
<proteinExistence type="predicted"/>
<evidence type="ECO:0000313" key="4">
    <source>
        <dbReference type="Proteomes" id="UP000254802"/>
    </source>
</evidence>